<protein>
    <submittedName>
        <fullName evidence="2">Uncharacterized protein</fullName>
    </submittedName>
</protein>
<dbReference type="EMBL" id="GBXM01073493">
    <property type="protein sequence ID" value="JAH35084.1"/>
    <property type="molecule type" value="Transcribed_RNA"/>
</dbReference>
<sequence>MRTEITHFISKDDSSPAGPGNALTGLFRVTLAILPAVP</sequence>
<feature type="compositionally biased region" description="Basic and acidic residues" evidence="1">
    <location>
        <begin position="1"/>
        <end position="14"/>
    </location>
</feature>
<name>A0A0E9S0V9_ANGAN</name>
<reference evidence="2" key="1">
    <citation type="submission" date="2014-11" db="EMBL/GenBank/DDBJ databases">
        <authorList>
            <person name="Amaro Gonzalez C."/>
        </authorList>
    </citation>
    <scope>NUCLEOTIDE SEQUENCE</scope>
</reference>
<reference evidence="2" key="2">
    <citation type="journal article" date="2015" name="Fish Shellfish Immunol.">
        <title>Early steps in the European eel (Anguilla anguilla)-Vibrio vulnificus interaction in the gills: Role of the RtxA13 toxin.</title>
        <authorList>
            <person name="Callol A."/>
            <person name="Pajuelo D."/>
            <person name="Ebbesson L."/>
            <person name="Teles M."/>
            <person name="MacKenzie S."/>
            <person name="Amaro C."/>
        </authorList>
    </citation>
    <scope>NUCLEOTIDE SEQUENCE</scope>
</reference>
<organism evidence="2">
    <name type="scientific">Anguilla anguilla</name>
    <name type="common">European freshwater eel</name>
    <name type="synonym">Muraena anguilla</name>
    <dbReference type="NCBI Taxonomy" id="7936"/>
    <lineage>
        <taxon>Eukaryota</taxon>
        <taxon>Metazoa</taxon>
        <taxon>Chordata</taxon>
        <taxon>Craniata</taxon>
        <taxon>Vertebrata</taxon>
        <taxon>Euteleostomi</taxon>
        <taxon>Actinopterygii</taxon>
        <taxon>Neopterygii</taxon>
        <taxon>Teleostei</taxon>
        <taxon>Anguilliformes</taxon>
        <taxon>Anguillidae</taxon>
        <taxon>Anguilla</taxon>
    </lineage>
</organism>
<evidence type="ECO:0000256" key="1">
    <source>
        <dbReference type="SAM" id="MobiDB-lite"/>
    </source>
</evidence>
<evidence type="ECO:0000313" key="2">
    <source>
        <dbReference type="EMBL" id="JAH35084.1"/>
    </source>
</evidence>
<accession>A0A0E9S0V9</accession>
<proteinExistence type="predicted"/>
<feature type="region of interest" description="Disordered" evidence="1">
    <location>
        <begin position="1"/>
        <end position="20"/>
    </location>
</feature>
<dbReference type="AlphaFoldDB" id="A0A0E9S0V9"/>